<dbReference type="EMBL" id="NESN01000001">
    <property type="protein sequence ID" value="PUE55682.1"/>
    <property type="molecule type" value="Genomic_DNA"/>
</dbReference>
<evidence type="ECO:0000313" key="2">
    <source>
        <dbReference type="EMBL" id="PUE55682.1"/>
    </source>
</evidence>
<organism evidence="2 3">
    <name type="scientific">Limnohabitans parvus II-B4</name>
    <dbReference type="NCBI Taxonomy" id="1293052"/>
    <lineage>
        <taxon>Bacteria</taxon>
        <taxon>Pseudomonadati</taxon>
        <taxon>Pseudomonadota</taxon>
        <taxon>Betaproteobacteria</taxon>
        <taxon>Burkholderiales</taxon>
        <taxon>Comamonadaceae</taxon>
        <taxon>Limnohabitans</taxon>
    </lineage>
</organism>
<accession>A0A315EI03</accession>
<gene>
    <name evidence="2" type="ORF">B9Z37_03830</name>
</gene>
<keyword evidence="1" id="KW-1133">Transmembrane helix</keyword>
<comment type="caution">
    <text evidence="2">The sequence shown here is derived from an EMBL/GenBank/DDBJ whole genome shotgun (WGS) entry which is preliminary data.</text>
</comment>
<name>A0A315EI03_9BURK</name>
<evidence type="ECO:0000313" key="3">
    <source>
        <dbReference type="Proteomes" id="UP000250790"/>
    </source>
</evidence>
<feature type="transmembrane region" description="Helical" evidence="1">
    <location>
        <begin position="51"/>
        <end position="73"/>
    </location>
</feature>
<keyword evidence="1" id="KW-0812">Transmembrane</keyword>
<keyword evidence="1" id="KW-0472">Membrane</keyword>
<dbReference type="AlphaFoldDB" id="A0A315EI03"/>
<reference evidence="2 3" key="1">
    <citation type="submission" date="2017-04" db="EMBL/GenBank/DDBJ databases">
        <title>Unexpected and diverse lifestyles within the genus Limnohabitans.</title>
        <authorList>
            <person name="Kasalicky V."/>
            <person name="Mehrshad M."/>
            <person name="Andrei S.-A."/>
            <person name="Salcher M."/>
            <person name="Kratochvilova H."/>
            <person name="Simek K."/>
            <person name="Ghai R."/>
        </authorList>
    </citation>
    <scope>NUCLEOTIDE SEQUENCE [LARGE SCALE GENOMIC DNA]</scope>
    <source>
        <strain evidence="2 3">II-B4</strain>
    </source>
</reference>
<protein>
    <submittedName>
        <fullName evidence="2">Uncharacterized protein</fullName>
    </submittedName>
</protein>
<sequence length="190" mass="21704">MIWLWLYLCLGLVFGLGVYVQNARRPKSDMSQLLASMRGSQSRTDQILEKVVAPALGSILVVTAWPAVIWFIFKERRNEKHEAKRRIDAVFRVRPEDLFGQTTIAEVEASSFVKDPLNAVPDLPFGHLNAAWTDFMSKRPADAVLWSFACDWTSEWGTKFSRKGYVWVLEGALSPWMLTQDDAIKDDHDQ</sequence>
<evidence type="ECO:0000256" key="1">
    <source>
        <dbReference type="SAM" id="Phobius"/>
    </source>
</evidence>
<dbReference type="Proteomes" id="UP000250790">
    <property type="component" value="Unassembled WGS sequence"/>
</dbReference>
<keyword evidence="3" id="KW-1185">Reference proteome</keyword>
<proteinExistence type="predicted"/>